<feature type="compositionally biased region" description="Polar residues" evidence="1">
    <location>
        <begin position="1078"/>
        <end position="1097"/>
    </location>
</feature>
<feature type="compositionally biased region" description="Polar residues" evidence="1">
    <location>
        <begin position="505"/>
        <end position="523"/>
    </location>
</feature>
<feature type="compositionally biased region" description="Low complexity" evidence="1">
    <location>
        <begin position="1425"/>
        <end position="1436"/>
    </location>
</feature>
<feature type="compositionally biased region" description="Pro residues" evidence="1">
    <location>
        <begin position="1514"/>
        <end position="1525"/>
    </location>
</feature>
<feature type="compositionally biased region" description="Low complexity" evidence="1">
    <location>
        <begin position="917"/>
        <end position="938"/>
    </location>
</feature>
<proteinExistence type="predicted"/>
<feature type="compositionally biased region" description="Polar residues" evidence="1">
    <location>
        <begin position="1237"/>
        <end position="1251"/>
    </location>
</feature>
<feature type="compositionally biased region" description="Pro residues" evidence="1">
    <location>
        <begin position="405"/>
        <end position="416"/>
    </location>
</feature>
<evidence type="ECO:0000313" key="2">
    <source>
        <dbReference type="EMBL" id="CAH0018670.1"/>
    </source>
</evidence>
<feature type="region of interest" description="Disordered" evidence="1">
    <location>
        <begin position="260"/>
        <end position="1476"/>
    </location>
</feature>
<dbReference type="OrthoDB" id="3439539at2759"/>
<protein>
    <recommendedName>
        <fullName evidence="4">WW domain-containing protein</fullName>
    </recommendedName>
</protein>
<accession>A0A9N9VBF1</accession>
<feature type="compositionally biased region" description="Low complexity" evidence="1">
    <location>
        <begin position="1123"/>
        <end position="1136"/>
    </location>
</feature>
<organism evidence="2 3">
    <name type="scientific">Clonostachys rhizophaga</name>
    <dbReference type="NCBI Taxonomy" id="160324"/>
    <lineage>
        <taxon>Eukaryota</taxon>
        <taxon>Fungi</taxon>
        <taxon>Dikarya</taxon>
        <taxon>Ascomycota</taxon>
        <taxon>Pezizomycotina</taxon>
        <taxon>Sordariomycetes</taxon>
        <taxon>Hypocreomycetidae</taxon>
        <taxon>Hypocreales</taxon>
        <taxon>Bionectriaceae</taxon>
        <taxon>Clonostachys</taxon>
    </lineage>
</organism>
<feature type="compositionally biased region" description="Polar residues" evidence="1">
    <location>
        <begin position="708"/>
        <end position="721"/>
    </location>
</feature>
<feature type="compositionally biased region" description="Low complexity" evidence="1">
    <location>
        <begin position="584"/>
        <end position="602"/>
    </location>
</feature>
<reference evidence="2" key="1">
    <citation type="submission" date="2021-10" db="EMBL/GenBank/DDBJ databases">
        <authorList>
            <person name="Piombo E."/>
        </authorList>
    </citation>
    <scope>NUCLEOTIDE SEQUENCE</scope>
</reference>
<evidence type="ECO:0008006" key="4">
    <source>
        <dbReference type="Google" id="ProtNLM"/>
    </source>
</evidence>
<feature type="compositionally biased region" description="Low complexity" evidence="1">
    <location>
        <begin position="1154"/>
        <end position="1166"/>
    </location>
</feature>
<feature type="compositionally biased region" description="Pro residues" evidence="1">
    <location>
        <begin position="552"/>
        <end position="562"/>
    </location>
</feature>
<feature type="compositionally biased region" description="Pro residues" evidence="1">
    <location>
        <begin position="944"/>
        <end position="960"/>
    </location>
</feature>
<feature type="compositionally biased region" description="Polar residues" evidence="1">
    <location>
        <begin position="1341"/>
        <end position="1380"/>
    </location>
</feature>
<feature type="compositionally biased region" description="Basic and acidic residues" evidence="1">
    <location>
        <begin position="524"/>
        <end position="537"/>
    </location>
</feature>
<feature type="region of interest" description="Disordered" evidence="1">
    <location>
        <begin position="38"/>
        <end position="86"/>
    </location>
</feature>
<evidence type="ECO:0000256" key="1">
    <source>
        <dbReference type="SAM" id="MobiDB-lite"/>
    </source>
</evidence>
<feature type="compositionally biased region" description="Low complexity" evidence="1">
    <location>
        <begin position="563"/>
        <end position="572"/>
    </location>
</feature>
<feature type="region of interest" description="Disordered" evidence="1">
    <location>
        <begin position="1514"/>
        <end position="1577"/>
    </location>
</feature>
<name>A0A9N9VBF1_9HYPO</name>
<feature type="region of interest" description="Disordered" evidence="1">
    <location>
        <begin position="138"/>
        <end position="173"/>
    </location>
</feature>
<comment type="caution">
    <text evidence="2">The sequence shown here is derived from an EMBL/GenBank/DDBJ whole genome shotgun (WGS) entry which is preliminary data.</text>
</comment>
<evidence type="ECO:0000313" key="3">
    <source>
        <dbReference type="Proteomes" id="UP000696573"/>
    </source>
</evidence>
<feature type="compositionally biased region" description="Pro residues" evidence="1">
    <location>
        <begin position="1049"/>
        <end position="1077"/>
    </location>
</feature>
<sequence length="1577" mass="166581">MAGLPLGWEWDYDGQRWFYTYKPTGHIQYHFPKEGDEFPDFVDAGAPAPSLAPEELLASQQQVKRQTSSGSGTGGRSKARVSATATRPVSSVWEEASGEDAIFQPESLMYLGPGAYSDVSPLAEEEDEAARRVITGALAEADGTPTSASKGPSPIASQGATPATKKSDVEPPKTDSAVHIVDAGPVIEVQSGTEAELAVPMLDSREMPHELPVEVFNPVGVIAEMATETQRAQIETNPPPVEIADNSILAPIETILPPQRYSELPGQTSPVENKKKPNEPGGISIEIPKSKGAGTPPVQIQQQPPPPQQQQQKQQGPSPPPPLESPPVDKQPEGPSSKYQAFSPANGSTEATEKMENTRRSSMALDPRRISVQREPSLLMGLGENGNKMDPSLVPAALSLSKPTGPSPERSPPFRPVPSAVVESTDVVKPSDNTPGISAGPSVLRPARNGDGRKLSDSTNPTSPIDDEFERTMQLALGDKPGVSKVPSVLKPARGRAPSVPGKAASNSQDGSRNQSPAQTTPRRSYEQDEGPKEKKYLPYTGVNSGYRMSYVPPPPGPPGQPPQQFGASPSPLGLQQHPPQNPGVFHQGHGPVQQQPGFPQGSIPPHMTNMPRPASTPVGPIQPPAGAPPTQAQQWPSDYPYAAPPQGPPRTVASKRSMSIGAAEVSPIQQSEKQSPQVPMQTPSPMEHMRRVSSVSLADGAAIFTPSPDTGSSAAQSQPGTRPPSGLRNFSSPPEDRASQSGPPRPGKVPIVQGSYFPPQPTPRENFQPQPPSKRMSMPPSYSIDDSGLDWTHGAGKAPVQPSPPVPAKVPENPTQGLHRSHSVGSSSASNVQPPRRLEPGRMGPVQQHGAGFILSMIEEHHEPPPSRHGPPGHPNTLQQRHEAFGPAPVYAPGPGQPPPPNGPPAGLPPYPLSPPQQYQQPVRQAPYPVDNVPPVVDRVDVPPHPSATPPAQLPPPRHMSPLGQGLPSRHESLRRHVSPQAQMQAAQNQAPLQRHTSLRESGSQTSHVVAPVQPFSTHQGPVHDQPPVTHSSPHAPGFQRQGSLRGPKPPRQSQPAPHHLPPSAPHGRPQTPPESPQAQGQMPQVSPLNLGNPQQGPMPPHAQKHLQGQVPHGQAPPHSRMPPQGQMLPPQGYPTQGKTQPHGQLPPQALIPQNQQPLHGQPPQGQMPPPGHIPPHGQMAQMHIAPQGHPVQGQPPFGASTSPHAQFYSPGQVRPPHARTASKPDVFMSPGGQASGFSPNPQQGSSGFQPSKGRPGANSPQPGQGPSPKEKDRKWTKWFKSSKSGPQIKHMHIQHIPNPPGPQSQGLQSPLNFGPNPNQSAQASGYQLGNVPVIKQDYLPSQPTTAPLLTPSASPSTNTMASNRASTDSQGPQKSPSLGPQAHQHGRQSPSFQLHPGTPLGSHPPNGPGYRSPELRPKDSTGSPKSSIASLPSSQRAEPPQAEATTLPAPVVPVPTPSVPAQAAPAPAPPSVPAPSVRAPIVSTQGVPAPKAFTPNIPTQILAAPTVYAPTAPAPLTPQPLAPIPKRDDGPLAQAPKSAPLPGAQTASGEKKDKWTKTPAVDYTGDDWGSEDEWN</sequence>
<feature type="compositionally biased region" description="Polar residues" evidence="1">
    <location>
        <begin position="337"/>
        <end position="350"/>
    </location>
</feature>
<feature type="compositionally biased region" description="Polar residues" evidence="1">
    <location>
        <begin position="1317"/>
        <end position="1329"/>
    </location>
</feature>
<feature type="compositionally biased region" description="Low complexity" evidence="1">
    <location>
        <begin position="982"/>
        <end position="995"/>
    </location>
</feature>
<gene>
    <name evidence="2" type="ORF">CRHIZ90672A_00017496</name>
</gene>
<feature type="compositionally biased region" description="Polar residues" evidence="1">
    <location>
        <begin position="668"/>
        <end position="685"/>
    </location>
</feature>
<feature type="compositionally biased region" description="Pro residues" evidence="1">
    <location>
        <begin position="891"/>
        <end position="916"/>
    </location>
</feature>
<feature type="compositionally biased region" description="Polar residues" evidence="1">
    <location>
        <begin position="144"/>
        <end position="161"/>
    </location>
</feature>
<feature type="compositionally biased region" description="Acidic residues" evidence="1">
    <location>
        <begin position="1566"/>
        <end position="1577"/>
    </location>
</feature>
<keyword evidence="3" id="KW-1185">Reference proteome</keyword>
<dbReference type="EMBL" id="CABFNQ020000539">
    <property type="protein sequence ID" value="CAH0018670.1"/>
    <property type="molecule type" value="Genomic_DNA"/>
</dbReference>
<dbReference type="Proteomes" id="UP000696573">
    <property type="component" value="Unassembled WGS sequence"/>
</dbReference>